<keyword evidence="6" id="KW-1185">Reference proteome</keyword>
<evidence type="ECO:0000313" key="6">
    <source>
        <dbReference type="Proteomes" id="UP001556367"/>
    </source>
</evidence>
<dbReference type="PANTHER" id="PTHR13878">
    <property type="entry name" value="GULONOLACTONE OXIDASE"/>
    <property type="match status" value="1"/>
</dbReference>
<dbReference type="Proteomes" id="UP001556367">
    <property type="component" value="Unassembled WGS sequence"/>
</dbReference>
<gene>
    <name evidence="5" type="ORF">HGRIS_006163</name>
</gene>
<reference evidence="6" key="1">
    <citation type="submission" date="2024-06" db="EMBL/GenBank/DDBJ databases">
        <title>Multi-omics analyses provide insights into the biosynthesis of the anticancer antibiotic pleurotin in Hohenbuehelia grisea.</title>
        <authorList>
            <person name="Weaver J.A."/>
            <person name="Alberti F."/>
        </authorList>
    </citation>
    <scope>NUCLEOTIDE SEQUENCE [LARGE SCALE GENOMIC DNA]</scope>
    <source>
        <strain evidence="6">T-177</strain>
    </source>
</reference>
<evidence type="ECO:0000259" key="4">
    <source>
        <dbReference type="PROSITE" id="PS51387"/>
    </source>
</evidence>
<comment type="caution">
    <text evidence="5">The sequence shown here is derived from an EMBL/GenBank/DDBJ whole genome shotgun (WGS) entry which is preliminary data.</text>
</comment>
<dbReference type="PANTHER" id="PTHR13878:SF91">
    <property type="entry name" value="FAD BINDING DOMAIN PROTEIN (AFU_ORTHOLOGUE AFUA_6G12070)-RELATED"/>
    <property type="match status" value="1"/>
</dbReference>
<dbReference type="InterPro" id="IPR036318">
    <property type="entry name" value="FAD-bd_PCMH-like_sf"/>
</dbReference>
<sequence>MISPRAFALFAVFGAGVARATLQRPFASPLDVSWDELREKVDGRLYAGSPWAKPCFDDPESDACREIRLNYRDEASRASSSGAYINTQWETCQSTREQCLLDYTNPRDKSAISSPYSCSLGSVSDYYIDVREPKDVTAAFEFSKRTHIPVIVKNSGHDYKGRSSAPRSLGLWTRNLKNMTYNPKFVPKGCDKASAGVTLGAGVAWGEAYEFAEENNITVVGGSDKTVGAVGGWLQGGGHGALSNTMGMGVDRVLEFEVVTPDGQLRTANACQNEDLFFALRGGGGGTFGVVTSATILASPQVTLQTIIVAFPRNDKRARQLFTVMVDNGLAWAAAGWGGLANAQAAIYVNPVLNKEEAAESMKPLIELGERLKREGGEPVQVVVREFGSWGGFFHAFAGEYVAAVGASLALSSRLIPKDNFVQAEDRKALVDAFVAADSSTPGLIVLISPPTSYKGDTGRTSVTEAWRNSIYHITVISPWNWNATTVEKSEHYARASASIDHLRRLTPDAAYVNEADVYEANHEIAFWGSNYPELLKIKQKYDPDHLLDCWQCVGWKPESKRFACYLPQNVSITSV</sequence>
<keyword evidence="3" id="KW-0732">Signal</keyword>
<protein>
    <recommendedName>
        <fullName evidence="4">FAD-binding PCMH-type domain-containing protein</fullName>
    </recommendedName>
</protein>
<evidence type="ECO:0000256" key="1">
    <source>
        <dbReference type="ARBA" id="ARBA00005466"/>
    </source>
</evidence>
<dbReference type="Gene3D" id="3.30.465.10">
    <property type="match status" value="2"/>
</dbReference>
<feature type="signal peptide" evidence="3">
    <location>
        <begin position="1"/>
        <end position="20"/>
    </location>
</feature>
<feature type="chain" id="PRO_5047168580" description="FAD-binding PCMH-type domain-containing protein" evidence="3">
    <location>
        <begin position="21"/>
        <end position="576"/>
    </location>
</feature>
<evidence type="ECO:0000256" key="2">
    <source>
        <dbReference type="ARBA" id="ARBA00023002"/>
    </source>
</evidence>
<dbReference type="InterPro" id="IPR012951">
    <property type="entry name" value="BBE"/>
</dbReference>
<dbReference type="Pfam" id="PF01565">
    <property type="entry name" value="FAD_binding_4"/>
    <property type="match status" value="1"/>
</dbReference>
<feature type="domain" description="FAD-binding PCMH-type" evidence="4">
    <location>
        <begin position="120"/>
        <end position="301"/>
    </location>
</feature>
<dbReference type="InterPro" id="IPR016169">
    <property type="entry name" value="FAD-bd_PCMH_sub2"/>
</dbReference>
<dbReference type="PROSITE" id="PS51387">
    <property type="entry name" value="FAD_PCMH"/>
    <property type="match status" value="1"/>
</dbReference>
<keyword evidence="2" id="KW-0560">Oxidoreductase</keyword>
<accession>A0ABR3K013</accession>
<evidence type="ECO:0000313" key="5">
    <source>
        <dbReference type="EMBL" id="KAL0961194.1"/>
    </source>
</evidence>
<dbReference type="InterPro" id="IPR050432">
    <property type="entry name" value="FAD-linked_Oxidoreductases_BP"/>
</dbReference>
<comment type="similarity">
    <text evidence="1">Belongs to the oxygen-dependent FAD-linked oxidoreductase family.</text>
</comment>
<dbReference type="InterPro" id="IPR006094">
    <property type="entry name" value="Oxid_FAD_bind_N"/>
</dbReference>
<evidence type="ECO:0000256" key="3">
    <source>
        <dbReference type="SAM" id="SignalP"/>
    </source>
</evidence>
<dbReference type="EMBL" id="JASNQZ010000001">
    <property type="protein sequence ID" value="KAL0961194.1"/>
    <property type="molecule type" value="Genomic_DNA"/>
</dbReference>
<name>A0ABR3K013_9AGAR</name>
<dbReference type="InterPro" id="IPR016166">
    <property type="entry name" value="FAD-bd_PCMH"/>
</dbReference>
<organism evidence="5 6">
    <name type="scientific">Hohenbuehelia grisea</name>
    <dbReference type="NCBI Taxonomy" id="104357"/>
    <lineage>
        <taxon>Eukaryota</taxon>
        <taxon>Fungi</taxon>
        <taxon>Dikarya</taxon>
        <taxon>Basidiomycota</taxon>
        <taxon>Agaricomycotina</taxon>
        <taxon>Agaricomycetes</taxon>
        <taxon>Agaricomycetidae</taxon>
        <taxon>Agaricales</taxon>
        <taxon>Pleurotineae</taxon>
        <taxon>Pleurotaceae</taxon>
        <taxon>Hohenbuehelia</taxon>
    </lineage>
</organism>
<dbReference type="Pfam" id="PF08031">
    <property type="entry name" value="BBE"/>
    <property type="match status" value="1"/>
</dbReference>
<proteinExistence type="inferred from homology"/>
<dbReference type="SUPFAM" id="SSF56176">
    <property type="entry name" value="FAD-binding/transporter-associated domain-like"/>
    <property type="match status" value="1"/>
</dbReference>